<evidence type="ECO:0000256" key="1">
    <source>
        <dbReference type="SAM" id="MobiDB-lite"/>
    </source>
</evidence>
<keyword evidence="2" id="KW-0472">Membrane</keyword>
<keyword evidence="2" id="KW-1133">Transmembrane helix</keyword>
<reference evidence="3" key="1">
    <citation type="journal article" date="2023" name="Mol. Phylogenet. Evol.">
        <title>Genome-scale phylogeny and comparative genomics of the fungal order Sordariales.</title>
        <authorList>
            <person name="Hensen N."/>
            <person name="Bonometti L."/>
            <person name="Westerberg I."/>
            <person name="Brannstrom I.O."/>
            <person name="Guillou S."/>
            <person name="Cros-Aarteil S."/>
            <person name="Calhoun S."/>
            <person name="Haridas S."/>
            <person name="Kuo A."/>
            <person name="Mondo S."/>
            <person name="Pangilinan J."/>
            <person name="Riley R."/>
            <person name="LaButti K."/>
            <person name="Andreopoulos B."/>
            <person name="Lipzen A."/>
            <person name="Chen C."/>
            <person name="Yan M."/>
            <person name="Daum C."/>
            <person name="Ng V."/>
            <person name="Clum A."/>
            <person name="Steindorff A."/>
            <person name="Ohm R.A."/>
            <person name="Martin F."/>
            <person name="Silar P."/>
            <person name="Natvig D.O."/>
            <person name="Lalanne C."/>
            <person name="Gautier V."/>
            <person name="Ament-Velasquez S.L."/>
            <person name="Kruys A."/>
            <person name="Hutchinson M.I."/>
            <person name="Powell A.J."/>
            <person name="Barry K."/>
            <person name="Miller A.N."/>
            <person name="Grigoriev I.V."/>
            <person name="Debuchy R."/>
            <person name="Gladieux P."/>
            <person name="Hiltunen Thoren M."/>
            <person name="Johannesson H."/>
        </authorList>
    </citation>
    <scope>NUCLEOTIDE SEQUENCE</scope>
    <source>
        <strain evidence="3">CBS 626.80</strain>
    </source>
</reference>
<evidence type="ECO:0000313" key="3">
    <source>
        <dbReference type="EMBL" id="KAK3955925.1"/>
    </source>
</evidence>
<organism evidence="3 4">
    <name type="scientific">Pseudoneurospora amorphoporcata</name>
    <dbReference type="NCBI Taxonomy" id="241081"/>
    <lineage>
        <taxon>Eukaryota</taxon>
        <taxon>Fungi</taxon>
        <taxon>Dikarya</taxon>
        <taxon>Ascomycota</taxon>
        <taxon>Pezizomycotina</taxon>
        <taxon>Sordariomycetes</taxon>
        <taxon>Sordariomycetidae</taxon>
        <taxon>Sordariales</taxon>
        <taxon>Sordariaceae</taxon>
        <taxon>Pseudoneurospora</taxon>
    </lineage>
</organism>
<feature type="region of interest" description="Disordered" evidence="1">
    <location>
        <begin position="22"/>
        <end position="55"/>
    </location>
</feature>
<keyword evidence="2" id="KW-0812">Transmembrane</keyword>
<dbReference type="Proteomes" id="UP001303222">
    <property type="component" value="Unassembled WGS sequence"/>
</dbReference>
<name>A0AAN6SJH2_9PEZI</name>
<comment type="caution">
    <text evidence="3">The sequence shown here is derived from an EMBL/GenBank/DDBJ whole genome shotgun (WGS) entry which is preliminary data.</text>
</comment>
<protein>
    <submittedName>
        <fullName evidence="3">Uncharacterized protein</fullName>
    </submittedName>
</protein>
<feature type="transmembrane region" description="Helical" evidence="2">
    <location>
        <begin position="102"/>
        <end position="119"/>
    </location>
</feature>
<reference evidence="3" key="2">
    <citation type="submission" date="2023-06" db="EMBL/GenBank/DDBJ databases">
        <authorList>
            <consortium name="Lawrence Berkeley National Laboratory"/>
            <person name="Mondo S.J."/>
            <person name="Hensen N."/>
            <person name="Bonometti L."/>
            <person name="Westerberg I."/>
            <person name="Brannstrom I.O."/>
            <person name="Guillou S."/>
            <person name="Cros-Aarteil S."/>
            <person name="Calhoun S."/>
            <person name="Haridas S."/>
            <person name="Kuo A."/>
            <person name="Pangilinan J."/>
            <person name="Riley R."/>
            <person name="Labutti K."/>
            <person name="Andreopoulos B."/>
            <person name="Lipzen A."/>
            <person name="Chen C."/>
            <person name="Yanf M."/>
            <person name="Daum C."/>
            <person name="Ng V."/>
            <person name="Clum A."/>
            <person name="Steindorff A."/>
            <person name="Ohm R."/>
            <person name="Martin F."/>
            <person name="Silar P."/>
            <person name="Natvig D."/>
            <person name="Lalanne C."/>
            <person name="Gautier V."/>
            <person name="Ament-Velasquez S.L."/>
            <person name="Kruys A."/>
            <person name="Hutchinson M.I."/>
            <person name="Powell A.J."/>
            <person name="Barry K."/>
            <person name="Miller A.N."/>
            <person name="Grigoriev I.V."/>
            <person name="Debuchy R."/>
            <person name="Gladieux P."/>
            <person name="Thoren M.H."/>
            <person name="Johannesson H."/>
        </authorList>
    </citation>
    <scope>NUCLEOTIDE SEQUENCE</scope>
    <source>
        <strain evidence="3">CBS 626.80</strain>
    </source>
</reference>
<sequence length="176" mass="19311">MLPFTPREKIYSLKGTYMAQGQLQMGGRGRESEVGSRKRERKVRTSPREYGMGRRNNRELTSSGALALPCALGSILLSLFVLGSTSHFHSPISRVSKSAQHLSAYFLSSFALLLCRSMLRFAILWPDAISTLPISCVGYKSAMLSNSWYCAMTLTGASGNGGQPMTTLRKKMGTMT</sequence>
<evidence type="ECO:0000256" key="2">
    <source>
        <dbReference type="SAM" id="Phobius"/>
    </source>
</evidence>
<gene>
    <name evidence="3" type="ORF">QBC32DRAFT_10133</name>
</gene>
<dbReference type="EMBL" id="MU859071">
    <property type="protein sequence ID" value="KAK3955925.1"/>
    <property type="molecule type" value="Genomic_DNA"/>
</dbReference>
<feature type="compositionally biased region" description="Basic and acidic residues" evidence="1">
    <location>
        <begin position="28"/>
        <end position="37"/>
    </location>
</feature>
<evidence type="ECO:0000313" key="4">
    <source>
        <dbReference type="Proteomes" id="UP001303222"/>
    </source>
</evidence>
<proteinExistence type="predicted"/>
<keyword evidence="4" id="KW-1185">Reference proteome</keyword>
<dbReference type="AlphaFoldDB" id="A0AAN6SJH2"/>
<accession>A0AAN6SJH2</accession>
<feature type="transmembrane region" description="Helical" evidence="2">
    <location>
        <begin position="60"/>
        <end position="82"/>
    </location>
</feature>